<accession>A0A813ZSY6</accession>
<name>A0A813ZSY6_9BILA</name>
<comment type="caution">
    <text evidence="1">The sequence shown here is derived from an EMBL/GenBank/DDBJ whole genome shotgun (WGS) entry which is preliminary data.</text>
</comment>
<dbReference type="EMBL" id="CAJNOC010001942">
    <property type="protein sequence ID" value="CAF0902181.1"/>
    <property type="molecule type" value="Genomic_DNA"/>
</dbReference>
<proteinExistence type="predicted"/>
<evidence type="ECO:0000313" key="1">
    <source>
        <dbReference type="EMBL" id="CAF0902181.1"/>
    </source>
</evidence>
<protein>
    <submittedName>
        <fullName evidence="1">Uncharacterized protein</fullName>
    </submittedName>
</protein>
<gene>
    <name evidence="1" type="ORF">OXX778_LOCUS11455</name>
</gene>
<organism evidence="1 2">
    <name type="scientific">Brachionus calyciflorus</name>
    <dbReference type="NCBI Taxonomy" id="104777"/>
    <lineage>
        <taxon>Eukaryota</taxon>
        <taxon>Metazoa</taxon>
        <taxon>Spiralia</taxon>
        <taxon>Gnathifera</taxon>
        <taxon>Rotifera</taxon>
        <taxon>Eurotatoria</taxon>
        <taxon>Monogononta</taxon>
        <taxon>Pseudotrocha</taxon>
        <taxon>Ploima</taxon>
        <taxon>Brachionidae</taxon>
        <taxon>Brachionus</taxon>
    </lineage>
</organism>
<sequence length="241" mass="27842">MSFYIILTSNSSMELFPNNTMTDFTVILKEPLRLDIQYEVAFVELTNKHSWSLQVGRMIVRLTNEYFYDAFFLVYHDGENIKSFVNRLNGEVSEYYIKKEYNRRYDLFEANSAESISLTKTEYNNRDKESNIYGEEHYPLLTNIGLSDIKYDTVCHNLSNPIYVKVKCKIDKLQLGLQDGEGLYLKPGPNSSECIKSELDLFLTPSTNTSIVNGGWFEINSTSSPGSPIEFRYEGSNNHYL</sequence>
<dbReference type="Proteomes" id="UP000663879">
    <property type="component" value="Unassembled WGS sequence"/>
</dbReference>
<reference evidence="1" key="1">
    <citation type="submission" date="2021-02" db="EMBL/GenBank/DDBJ databases">
        <authorList>
            <person name="Nowell W R."/>
        </authorList>
    </citation>
    <scope>NUCLEOTIDE SEQUENCE</scope>
    <source>
        <strain evidence="1">Ploen Becks lab</strain>
    </source>
</reference>
<evidence type="ECO:0000313" key="2">
    <source>
        <dbReference type="Proteomes" id="UP000663879"/>
    </source>
</evidence>
<keyword evidence="2" id="KW-1185">Reference proteome</keyword>
<dbReference type="AlphaFoldDB" id="A0A813ZSY6"/>